<evidence type="ECO:0000313" key="2">
    <source>
        <dbReference type="EMBL" id="KYD08722.1"/>
    </source>
</evidence>
<evidence type="ECO:0000256" key="1">
    <source>
        <dbReference type="SAM" id="MobiDB-lite"/>
    </source>
</evidence>
<reference evidence="2 3" key="1">
    <citation type="submission" date="2016-01" db="EMBL/GenBank/DDBJ databases">
        <title>Draft Genome Sequences of Seven Thermophilic Sporeformers Isolated from Foods.</title>
        <authorList>
            <person name="Berendsen E.M."/>
            <person name="Wells-Bennik M.H."/>
            <person name="Krawcyk A.O."/>
            <person name="De Jong A."/>
            <person name="Holsappel S."/>
            <person name="Eijlander R.T."/>
            <person name="Kuipers O.P."/>
        </authorList>
    </citation>
    <scope>NUCLEOTIDE SEQUENCE [LARGE SCALE GENOMIC DNA]</scope>
    <source>
        <strain evidence="2 3">B4135</strain>
    </source>
</reference>
<protein>
    <submittedName>
        <fullName evidence="2">Uncharacterized protein</fullName>
    </submittedName>
</protein>
<feature type="region of interest" description="Disordered" evidence="1">
    <location>
        <begin position="1"/>
        <end position="43"/>
    </location>
</feature>
<comment type="caution">
    <text evidence="2">The sequence shown here is derived from an EMBL/GenBank/DDBJ whole genome shotgun (WGS) entry which is preliminary data.</text>
</comment>
<sequence length="43" mass="4451">MGGKGVRMPVRFAEGTGRRGSWKGRSGSGTGEAAKIQTEAKIS</sequence>
<dbReference type="EMBL" id="LQYT01000135">
    <property type="protein sequence ID" value="KYD08722.1"/>
    <property type="molecule type" value="Genomic_DNA"/>
</dbReference>
<proteinExistence type="predicted"/>
<dbReference type="Proteomes" id="UP000075683">
    <property type="component" value="Unassembled WGS sequence"/>
</dbReference>
<dbReference type="AlphaFoldDB" id="A0A150LAG5"/>
<organism evidence="2 3">
    <name type="scientific">Caldibacillus debilis</name>
    <dbReference type="NCBI Taxonomy" id="301148"/>
    <lineage>
        <taxon>Bacteria</taxon>
        <taxon>Bacillati</taxon>
        <taxon>Bacillota</taxon>
        <taxon>Bacilli</taxon>
        <taxon>Bacillales</taxon>
        <taxon>Bacillaceae</taxon>
        <taxon>Caldibacillus</taxon>
    </lineage>
</organism>
<evidence type="ECO:0000313" key="3">
    <source>
        <dbReference type="Proteomes" id="UP000075683"/>
    </source>
</evidence>
<dbReference type="STRING" id="301148.B4135_0403"/>
<gene>
    <name evidence="2" type="ORF">B4135_0403</name>
</gene>
<accession>A0A150LAG5</accession>
<name>A0A150LAG5_9BACI</name>